<accession>A0A916WT96</accession>
<evidence type="ECO:0000256" key="2">
    <source>
        <dbReference type="ARBA" id="ARBA00008889"/>
    </source>
</evidence>
<protein>
    <recommendedName>
        <fullName evidence="5 6">Large ribosomal subunit protein uL10</fullName>
    </recommendedName>
</protein>
<dbReference type="Proteomes" id="UP000623067">
    <property type="component" value="Unassembled WGS sequence"/>
</dbReference>
<comment type="caution">
    <text evidence="7">The sequence shown here is derived from an EMBL/GenBank/DDBJ whole genome shotgun (WGS) entry which is preliminary data.</text>
</comment>
<dbReference type="InterPro" id="IPR002363">
    <property type="entry name" value="Ribosomal_uL10_CS_bac"/>
</dbReference>
<evidence type="ECO:0000256" key="1">
    <source>
        <dbReference type="ARBA" id="ARBA00002633"/>
    </source>
</evidence>
<keyword evidence="4 6" id="KW-0687">Ribonucleoprotein</keyword>
<dbReference type="PANTHER" id="PTHR11560">
    <property type="entry name" value="39S RIBOSOMAL PROTEIN L10, MITOCHONDRIAL"/>
    <property type="match status" value="1"/>
</dbReference>
<evidence type="ECO:0000256" key="4">
    <source>
        <dbReference type="ARBA" id="ARBA00023274"/>
    </source>
</evidence>
<dbReference type="GO" id="GO:0006412">
    <property type="term" value="P:translation"/>
    <property type="evidence" value="ECO:0007669"/>
    <property type="project" value="UniProtKB-UniRule"/>
</dbReference>
<keyword evidence="8" id="KW-1185">Reference proteome</keyword>
<organism evidence="7 8">
    <name type="scientific">Sphingomonas metalli</name>
    <dbReference type="NCBI Taxonomy" id="1779358"/>
    <lineage>
        <taxon>Bacteria</taxon>
        <taxon>Pseudomonadati</taxon>
        <taxon>Pseudomonadota</taxon>
        <taxon>Alphaproteobacteria</taxon>
        <taxon>Sphingomonadales</taxon>
        <taxon>Sphingomonadaceae</taxon>
        <taxon>Sphingomonas</taxon>
    </lineage>
</organism>
<sequence>MDRTEKAAAVAELNRNFSEVGVVVVTRNLGMTVAQSTDLRNKMRAAGASYKVSKNKLARIALDGTDYGSISDMLTGPVGLATSTDPVAAAKVAVDFAKTNDKFEIVGGAMGATPLDVAGVQALATLPSLDELRAKIVGLIVAPATKIATITQAPAAQIARVLAAYAEKEAA</sequence>
<dbReference type="GO" id="GO:0070180">
    <property type="term" value="F:large ribosomal subunit rRNA binding"/>
    <property type="evidence" value="ECO:0007669"/>
    <property type="project" value="UniProtKB-UniRule"/>
</dbReference>
<comment type="function">
    <text evidence="1 6">Forms part of the ribosomal stalk, playing a central role in the interaction of the ribosome with GTP-bound translation factors.</text>
</comment>
<evidence type="ECO:0000256" key="6">
    <source>
        <dbReference type="HAMAP-Rule" id="MF_00362"/>
    </source>
</evidence>
<dbReference type="NCBIfam" id="NF000955">
    <property type="entry name" value="PRK00099.1-1"/>
    <property type="match status" value="1"/>
</dbReference>
<dbReference type="Pfam" id="PF00466">
    <property type="entry name" value="Ribosomal_L10"/>
    <property type="match status" value="1"/>
</dbReference>
<dbReference type="InterPro" id="IPR001790">
    <property type="entry name" value="Ribosomal_uL10"/>
</dbReference>
<keyword evidence="3 6" id="KW-0689">Ribosomal protein</keyword>
<dbReference type="GO" id="GO:0003735">
    <property type="term" value="F:structural constituent of ribosome"/>
    <property type="evidence" value="ECO:0007669"/>
    <property type="project" value="InterPro"/>
</dbReference>
<reference evidence="7" key="1">
    <citation type="journal article" date="2014" name="Int. J. Syst. Evol. Microbiol.">
        <title>Complete genome sequence of Corynebacterium casei LMG S-19264T (=DSM 44701T), isolated from a smear-ripened cheese.</title>
        <authorList>
            <consortium name="US DOE Joint Genome Institute (JGI-PGF)"/>
            <person name="Walter F."/>
            <person name="Albersmeier A."/>
            <person name="Kalinowski J."/>
            <person name="Ruckert C."/>
        </authorList>
    </citation>
    <scope>NUCLEOTIDE SEQUENCE</scope>
    <source>
        <strain evidence="7">CGMCC 1.15330</strain>
    </source>
</reference>
<dbReference type="RefSeq" id="WP_188658272.1">
    <property type="nucleotide sequence ID" value="NZ_BMIH01000002.1"/>
</dbReference>
<dbReference type="AlphaFoldDB" id="A0A916WT96"/>
<evidence type="ECO:0000256" key="5">
    <source>
        <dbReference type="ARBA" id="ARBA00035202"/>
    </source>
</evidence>
<proteinExistence type="inferred from homology"/>
<keyword evidence="6" id="KW-0699">rRNA-binding</keyword>
<dbReference type="Gene3D" id="6.10.250.290">
    <property type="match status" value="1"/>
</dbReference>
<dbReference type="HAMAP" id="MF_00362">
    <property type="entry name" value="Ribosomal_uL10"/>
    <property type="match status" value="1"/>
</dbReference>
<dbReference type="InterPro" id="IPR043141">
    <property type="entry name" value="Ribosomal_uL10-like_sf"/>
</dbReference>
<dbReference type="InterPro" id="IPR047865">
    <property type="entry name" value="Ribosomal_uL10_bac_type"/>
</dbReference>
<evidence type="ECO:0000313" key="8">
    <source>
        <dbReference type="Proteomes" id="UP000623067"/>
    </source>
</evidence>
<dbReference type="SUPFAM" id="SSF160369">
    <property type="entry name" value="Ribosomal protein L10-like"/>
    <property type="match status" value="1"/>
</dbReference>
<dbReference type="PROSITE" id="PS01109">
    <property type="entry name" value="RIBOSOMAL_L10"/>
    <property type="match status" value="1"/>
</dbReference>
<evidence type="ECO:0000256" key="3">
    <source>
        <dbReference type="ARBA" id="ARBA00022980"/>
    </source>
</evidence>
<dbReference type="Gene3D" id="3.30.70.1730">
    <property type="match status" value="1"/>
</dbReference>
<dbReference type="GO" id="GO:0015934">
    <property type="term" value="C:large ribosomal subunit"/>
    <property type="evidence" value="ECO:0007669"/>
    <property type="project" value="InterPro"/>
</dbReference>
<dbReference type="CDD" id="cd05797">
    <property type="entry name" value="Ribosomal_L10"/>
    <property type="match status" value="1"/>
</dbReference>
<name>A0A916WT96_9SPHN</name>
<dbReference type="InterPro" id="IPR022973">
    <property type="entry name" value="Ribosomal_uL10_bac"/>
</dbReference>
<comment type="similarity">
    <text evidence="2 6">Belongs to the universal ribosomal protein uL10 family.</text>
</comment>
<comment type="subunit">
    <text evidence="6">Part of the ribosomal stalk of the 50S ribosomal subunit. The N-terminus interacts with L11 and the large rRNA to form the base of the stalk. The C-terminus forms an elongated spine to which L12 dimers bind in a sequential fashion forming a multimeric L10(L12)X complex.</text>
</comment>
<gene>
    <name evidence="6 7" type="primary">rplJ</name>
    <name evidence="7" type="ORF">GCM10011380_16670</name>
</gene>
<evidence type="ECO:0000313" key="7">
    <source>
        <dbReference type="EMBL" id="GGB27696.1"/>
    </source>
</evidence>
<dbReference type="EMBL" id="BMIH01000002">
    <property type="protein sequence ID" value="GGB27696.1"/>
    <property type="molecule type" value="Genomic_DNA"/>
</dbReference>
<reference evidence="7" key="2">
    <citation type="submission" date="2020-09" db="EMBL/GenBank/DDBJ databases">
        <authorList>
            <person name="Sun Q."/>
            <person name="Zhou Y."/>
        </authorList>
    </citation>
    <scope>NUCLEOTIDE SEQUENCE</scope>
    <source>
        <strain evidence="7">CGMCC 1.15330</strain>
    </source>
</reference>
<keyword evidence="6" id="KW-0694">RNA-binding</keyword>